<protein>
    <recommendedName>
        <fullName evidence="16">CCA tRNA nucleotidyltransferase</fullName>
    </recommendedName>
</protein>
<dbReference type="Gene3D" id="3.30.460.10">
    <property type="entry name" value="Beta Polymerase, domain 2"/>
    <property type="match status" value="1"/>
</dbReference>
<evidence type="ECO:0000256" key="8">
    <source>
        <dbReference type="ARBA" id="ARBA00022741"/>
    </source>
</evidence>
<keyword evidence="3" id="KW-0820">tRNA-binding</keyword>
<comment type="cofactor">
    <cofactor evidence="1">
        <name>Mg(2+)</name>
        <dbReference type="ChEBI" id="CHEBI:18420"/>
    </cofactor>
</comment>
<dbReference type="PANTHER" id="PTHR47788">
    <property type="entry name" value="POLYA POLYMERASE"/>
    <property type="match status" value="1"/>
</dbReference>
<evidence type="ECO:0000256" key="3">
    <source>
        <dbReference type="ARBA" id="ARBA00022555"/>
    </source>
</evidence>
<comment type="similarity">
    <text evidence="2 11">Belongs to the tRNA nucleotidyltransferase/poly(A) polymerase family.</text>
</comment>
<dbReference type="AlphaFoldDB" id="A0A2M8PI21"/>
<sequence length="418" mass="46052">MQEKLPEALLPLLRLLAHSAQEHSLALYVIGGFVRDRLLDLPLTTPDLDLVVVGDAVTLVRSLAQRHGGTLTAHPQFGTATWHLPDGSPLPSLDFATTRLEYYAEPAALPSVTLIDGQDALLRDARRRDFSINTLAIQLAPEPFGALVDPLNALPDLRAKVLRILHPRSFQDDPTRILRAARFVARLGFELEPESAAQLPAALPYIAALSGERLRHEFDLIFEELKPHLALRWLSERGVLQAVHPRLTFDERLTIIYANLTALRLPDDVDPLVLRWAIFGGTFPESPALLARLALPKATHRALSEVHGARLALAALAAEALPSQIAQALAPFCPEAILAAALLGSRLDRKRALRYLFKMRHIKPSVDGNFLRELGLKPGPLFGKLLNRLRDAVLDGAAPTAEAQHALLKSWIEELQKN</sequence>
<keyword evidence="8" id="KW-0547">Nucleotide-binding</keyword>
<feature type="domain" description="Poly A polymerase head" evidence="12">
    <location>
        <begin position="27"/>
        <end position="163"/>
    </location>
</feature>
<evidence type="ECO:0000256" key="6">
    <source>
        <dbReference type="ARBA" id="ARBA00022695"/>
    </source>
</evidence>
<evidence type="ECO:0000256" key="4">
    <source>
        <dbReference type="ARBA" id="ARBA00022679"/>
    </source>
</evidence>
<keyword evidence="5" id="KW-0819">tRNA processing</keyword>
<dbReference type="Gene3D" id="1.10.3090.10">
    <property type="entry name" value="cca-adding enzyme, domain 2"/>
    <property type="match status" value="1"/>
</dbReference>
<evidence type="ECO:0000259" key="12">
    <source>
        <dbReference type="Pfam" id="PF01743"/>
    </source>
</evidence>
<name>A0A2M8PI21_9CHLR</name>
<comment type="caution">
    <text evidence="14">The sequence shown here is derived from an EMBL/GenBank/DDBJ whole genome shotgun (WGS) entry which is preliminary data.</text>
</comment>
<dbReference type="GO" id="GO:0046872">
    <property type="term" value="F:metal ion binding"/>
    <property type="evidence" value="ECO:0007669"/>
    <property type="project" value="UniProtKB-KW"/>
</dbReference>
<evidence type="ECO:0000256" key="10">
    <source>
        <dbReference type="ARBA" id="ARBA00022884"/>
    </source>
</evidence>
<dbReference type="EMBL" id="PGTM01000012">
    <property type="protein sequence ID" value="PJF37171.1"/>
    <property type="molecule type" value="Genomic_DNA"/>
</dbReference>
<dbReference type="InterPro" id="IPR032828">
    <property type="entry name" value="PolyA_RNA-bd"/>
</dbReference>
<keyword evidence="7" id="KW-0479">Metal-binding</keyword>
<keyword evidence="6" id="KW-0548">Nucleotidyltransferase</keyword>
<evidence type="ECO:0000256" key="11">
    <source>
        <dbReference type="RuleBase" id="RU003953"/>
    </source>
</evidence>
<proteinExistence type="inferred from homology"/>
<evidence type="ECO:0000256" key="9">
    <source>
        <dbReference type="ARBA" id="ARBA00022842"/>
    </source>
</evidence>
<keyword evidence="9" id="KW-0460">Magnesium</keyword>
<dbReference type="GO" id="GO:0008033">
    <property type="term" value="P:tRNA processing"/>
    <property type="evidence" value="ECO:0007669"/>
    <property type="project" value="UniProtKB-KW"/>
</dbReference>
<dbReference type="Pfam" id="PF12627">
    <property type="entry name" value="PolyA_pol_RNAbd"/>
    <property type="match status" value="1"/>
</dbReference>
<reference evidence="14 15" key="1">
    <citation type="submission" date="2017-11" db="EMBL/GenBank/DDBJ databases">
        <title>Evolution of Phototrophy in the Chloroflexi Phylum Driven by Horizontal Gene Transfer.</title>
        <authorList>
            <person name="Ward L.M."/>
            <person name="Hemp J."/>
            <person name="Shih P.M."/>
            <person name="Mcglynn S.E."/>
            <person name="Fischer W."/>
        </authorList>
    </citation>
    <scope>NUCLEOTIDE SEQUENCE [LARGE SCALE GENOMIC DNA]</scope>
    <source>
        <strain evidence="14">JP3_13</strain>
    </source>
</reference>
<evidence type="ECO:0000256" key="2">
    <source>
        <dbReference type="ARBA" id="ARBA00007265"/>
    </source>
</evidence>
<dbReference type="SUPFAM" id="SSF81891">
    <property type="entry name" value="Poly A polymerase C-terminal region-like"/>
    <property type="match status" value="1"/>
</dbReference>
<organism evidence="14 15">
    <name type="scientific">Candidatus Thermofonsia Clade 1 bacterium</name>
    <dbReference type="NCBI Taxonomy" id="2364210"/>
    <lineage>
        <taxon>Bacteria</taxon>
        <taxon>Bacillati</taxon>
        <taxon>Chloroflexota</taxon>
        <taxon>Candidatus Thermofontia</taxon>
        <taxon>Candidatus Thermofonsia Clade 1</taxon>
    </lineage>
</organism>
<keyword evidence="10 11" id="KW-0694">RNA-binding</keyword>
<dbReference type="Proteomes" id="UP000229681">
    <property type="component" value="Unassembled WGS sequence"/>
</dbReference>
<keyword evidence="4 11" id="KW-0808">Transferase</keyword>
<accession>A0A2M8PI21</accession>
<dbReference type="Pfam" id="PF01743">
    <property type="entry name" value="PolyA_pol"/>
    <property type="match status" value="1"/>
</dbReference>
<dbReference type="GO" id="GO:0000166">
    <property type="term" value="F:nucleotide binding"/>
    <property type="evidence" value="ECO:0007669"/>
    <property type="project" value="UniProtKB-KW"/>
</dbReference>
<gene>
    <name evidence="14" type="ORF">CUN49_01765</name>
</gene>
<evidence type="ECO:0000256" key="5">
    <source>
        <dbReference type="ARBA" id="ARBA00022694"/>
    </source>
</evidence>
<dbReference type="SUPFAM" id="SSF81301">
    <property type="entry name" value="Nucleotidyltransferase"/>
    <property type="match status" value="1"/>
</dbReference>
<dbReference type="PANTHER" id="PTHR47788:SF1">
    <property type="entry name" value="A-ADDING TRNA NUCLEOTIDYLTRANSFERASE"/>
    <property type="match status" value="1"/>
</dbReference>
<evidence type="ECO:0000313" key="15">
    <source>
        <dbReference type="Proteomes" id="UP000229681"/>
    </source>
</evidence>
<evidence type="ECO:0000256" key="1">
    <source>
        <dbReference type="ARBA" id="ARBA00001946"/>
    </source>
</evidence>
<dbReference type="InterPro" id="IPR002646">
    <property type="entry name" value="PolA_pol_head_dom"/>
</dbReference>
<dbReference type="GO" id="GO:0000049">
    <property type="term" value="F:tRNA binding"/>
    <property type="evidence" value="ECO:0007669"/>
    <property type="project" value="UniProtKB-KW"/>
</dbReference>
<evidence type="ECO:0000259" key="13">
    <source>
        <dbReference type="Pfam" id="PF12627"/>
    </source>
</evidence>
<evidence type="ECO:0008006" key="16">
    <source>
        <dbReference type="Google" id="ProtNLM"/>
    </source>
</evidence>
<evidence type="ECO:0000313" key="14">
    <source>
        <dbReference type="EMBL" id="PJF37171.1"/>
    </source>
</evidence>
<dbReference type="GO" id="GO:0016779">
    <property type="term" value="F:nucleotidyltransferase activity"/>
    <property type="evidence" value="ECO:0007669"/>
    <property type="project" value="UniProtKB-KW"/>
</dbReference>
<evidence type="ECO:0000256" key="7">
    <source>
        <dbReference type="ARBA" id="ARBA00022723"/>
    </source>
</evidence>
<feature type="domain" description="tRNA nucleotidyltransferase/poly(A) polymerase RNA and SrmB- binding" evidence="13">
    <location>
        <begin position="188"/>
        <end position="247"/>
    </location>
</feature>
<dbReference type="InterPro" id="IPR043519">
    <property type="entry name" value="NT_sf"/>
</dbReference>
<dbReference type="InterPro" id="IPR052390">
    <property type="entry name" value="tRNA_nt/polyA_polymerase"/>
</dbReference>